<dbReference type="RefSeq" id="WP_381538585.1">
    <property type="nucleotide sequence ID" value="NZ_JBHUGI010000032.1"/>
</dbReference>
<evidence type="ECO:0000313" key="1">
    <source>
        <dbReference type="EMBL" id="MFD1928905.1"/>
    </source>
</evidence>
<organism evidence="1 2">
    <name type="scientific">Sporosarcina siberiensis</name>
    <dbReference type="NCBI Taxonomy" id="1365606"/>
    <lineage>
        <taxon>Bacteria</taxon>
        <taxon>Bacillati</taxon>
        <taxon>Bacillota</taxon>
        <taxon>Bacilli</taxon>
        <taxon>Bacillales</taxon>
        <taxon>Caryophanaceae</taxon>
        <taxon>Sporosarcina</taxon>
    </lineage>
</organism>
<comment type="caution">
    <text evidence="1">The sequence shown here is derived from an EMBL/GenBank/DDBJ whole genome shotgun (WGS) entry which is preliminary data.</text>
</comment>
<proteinExistence type="predicted"/>
<sequence>MKKHKEIEYWDLTENPKGEIYKSLVKILCDNSDKFYFITRKELKYNQEIIMQFEPYFIETYKTNKWAGTETTTAAATVFVIESNIETYKLLVKYAISLYDWVAPELPEDLTFIKNNFTWFSCTTHEKFAGFSIRSDYYKSLMFGIKGLKLERIK</sequence>
<name>A0ABW4SIR7_9BACL</name>
<gene>
    <name evidence="1" type="ORF">ACFSFY_12760</name>
</gene>
<dbReference type="Proteomes" id="UP001597218">
    <property type="component" value="Unassembled WGS sequence"/>
</dbReference>
<keyword evidence="2" id="KW-1185">Reference proteome</keyword>
<accession>A0ABW4SIR7</accession>
<dbReference type="EMBL" id="JBHUGI010000032">
    <property type="protein sequence ID" value="MFD1928905.1"/>
    <property type="molecule type" value="Genomic_DNA"/>
</dbReference>
<protein>
    <submittedName>
        <fullName evidence="1">Uncharacterized protein</fullName>
    </submittedName>
</protein>
<evidence type="ECO:0000313" key="2">
    <source>
        <dbReference type="Proteomes" id="UP001597218"/>
    </source>
</evidence>
<reference evidence="2" key="1">
    <citation type="journal article" date="2019" name="Int. J. Syst. Evol. Microbiol.">
        <title>The Global Catalogue of Microorganisms (GCM) 10K type strain sequencing project: providing services to taxonomists for standard genome sequencing and annotation.</title>
        <authorList>
            <consortium name="The Broad Institute Genomics Platform"/>
            <consortium name="The Broad Institute Genome Sequencing Center for Infectious Disease"/>
            <person name="Wu L."/>
            <person name="Ma J."/>
        </authorList>
    </citation>
    <scope>NUCLEOTIDE SEQUENCE [LARGE SCALE GENOMIC DNA]</scope>
    <source>
        <strain evidence="2">CGMCC 4.7177</strain>
    </source>
</reference>